<dbReference type="CDD" id="cd16917">
    <property type="entry name" value="HATPase_UhpB-NarQ-NarX-like"/>
    <property type="match status" value="1"/>
</dbReference>
<dbReference type="EC" id="2.7.13.3" evidence="2"/>
<feature type="transmembrane region" description="Helical" evidence="9">
    <location>
        <begin position="77"/>
        <end position="110"/>
    </location>
</feature>
<proteinExistence type="predicted"/>
<evidence type="ECO:0000256" key="6">
    <source>
        <dbReference type="ARBA" id="ARBA00022777"/>
    </source>
</evidence>
<keyword evidence="7" id="KW-0067">ATP-binding</keyword>
<dbReference type="InterPro" id="IPR036890">
    <property type="entry name" value="HATPase_C_sf"/>
</dbReference>
<keyword evidence="12" id="KW-1185">Reference proteome</keyword>
<keyword evidence="8" id="KW-0902">Two-component regulatory system</keyword>
<evidence type="ECO:0000259" key="10">
    <source>
        <dbReference type="Pfam" id="PF07730"/>
    </source>
</evidence>
<evidence type="ECO:0000256" key="2">
    <source>
        <dbReference type="ARBA" id="ARBA00012438"/>
    </source>
</evidence>
<dbReference type="InterPro" id="IPR050482">
    <property type="entry name" value="Sensor_HK_TwoCompSys"/>
</dbReference>
<protein>
    <recommendedName>
        <fullName evidence="2">histidine kinase</fullName>
        <ecNumber evidence="2">2.7.13.3</ecNumber>
    </recommendedName>
</protein>
<keyword evidence="4" id="KW-0808">Transferase</keyword>
<dbReference type="PANTHER" id="PTHR24421:SF10">
    <property type="entry name" value="NITRATE_NITRITE SENSOR PROTEIN NARQ"/>
    <property type="match status" value="1"/>
</dbReference>
<evidence type="ECO:0000313" key="12">
    <source>
        <dbReference type="Proteomes" id="UP000295444"/>
    </source>
</evidence>
<keyword evidence="5" id="KW-0547">Nucleotide-binding</keyword>
<dbReference type="GO" id="GO:0046983">
    <property type="term" value="F:protein dimerization activity"/>
    <property type="evidence" value="ECO:0007669"/>
    <property type="project" value="InterPro"/>
</dbReference>
<dbReference type="Gene3D" id="1.20.5.1930">
    <property type="match status" value="1"/>
</dbReference>
<evidence type="ECO:0000256" key="8">
    <source>
        <dbReference type="ARBA" id="ARBA00023012"/>
    </source>
</evidence>
<dbReference type="GO" id="GO:0000155">
    <property type="term" value="F:phosphorelay sensor kinase activity"/>
    <property type="evidence" value="ECO:0007669"/>
    <property type="project" value="InterPro"/>
</dbReference>
<feature type="domain" description="Signal transduction histidine kinase subgroup 3 dimerisation and phosphoacceptor" evidence="10">
    <location>
        <begin position="185"/>
        <end position="250"/>
    </location>
</feature>
<evidence type="ECO:0000256" key="1">
    <source>
        <dbReference type="ARBA" id="ARBA00000085"/>
    </source>
</evidence>
<reference evidence="11 12" key="1">
    <citation type="submission" date="2019-03" db="EMBL/GenBank/DDBJ databases">
        <title>Genomic Encyclopedia of Type Strains, Phase IV (KMG-IV): sequencing the most valuable type-strain genomes for metagenomic binning, comparative biology and taxonomic classification.</title>
        <authorList>
            <person name="Goeker M."/>
        </authorList>
    </citation>
    <scope>NUCLEOTIDE SEQUENCE [LARGE SCALE GENOMIC DNA]</scope>
    <source>
        <strain evidence="11 12">DSM 45361</strain>
    </source>
</reference>
<sequence length="369" mass="38091">MMGGVGLLAARPSASTERVLRVCLHVIGIAMVVAFELVPVRRHGPVATTLVLAAVVVWVVAAILGPRIEQPWRTLPWTVVLVLGAIAVSARAPSASILVAAAVLAVVSAVDVPPAWLAAEFGAGAIGYVVGAVLPGFPGTADPFAVLFTVLVAAVVGSIGRNAALRQRGERALLRRRAETAVLAERARIARDLHDVLAHTLGGLVLQLDALDAVVSEKDDPEVTTRVRGARAMAADGLDEAKRAVDALRTFDGPLETTLASLAAQAPSAELTVRGPVDVPAEVADVLASIAVEALTNAAKHAPGQRIQVELTGTPAKVVLRVANPHSGARQGEGHGVRGMRERAALLGSTLTAGPDGSNWVVRCEVPRG</sequence>
<dbReference type="InterPro" id="IPR011712">
    <property type="entry name" value="Sig_transdc_His_kin_sub3_dim/P"/>
</dbReference>
<organism evidence="11 12">
    <name type="scientific">Labedaea rhizosphaerae</name>
    <dbReference type="NCBI Taxonomy" id="598644"/>
    <lineage>
        <taxon>Bacteria</taxon>
        <taxon>Bacillati</taxon>
        <taxon>Actinomycetota</taxon>
        <taxon>Actinomycetes</taxon>
        <taxon>Pseudonocardiales</taxon>
        <taxon>Pseudonocardiaceae</taxon>
        <taxon>Labedaea</taxon>
    </lineage>
</organism>
<dbReference type="SUPFAM" id="SSF55874">
    <property type="entry name" value="ATPase domain of HSP90 chaperone/DNA topoisomerase II/histidine kinase"/>
    <property type="match status" value="1"/>
</dbReference>
<evidence type="ECO:0000256" key="4">
    <source>
        <dbReference type="ARBA" id="ARBA00022679"/>
    </source>
</evidence>
<gene>
    <name evidence="11" type="ORF">EV186_104664</name>
</gene>
<evidence type="ECO:0000256" key="5">
    <source>
        <dbReference type="ARBA" id="ARBA00022741"/>
    </source>
</evidence>
<dbReference type="Gene3D" id="3.30.565.10">
    <property type="entry name" value="Histidine kinase-like ATPase, C-terminal domain"/>
    <property type="match status" value="1"/>
</dbReference>
<dbReference type="AlphaFoldDB" id="A0A4R6SCB9"/>
<dbReference type="GO" id="GO:0016020">
    <property type="term" value="C:membrane"/>
    <property type="evidence" value="ECO:0007669"/>
    <property type="project" value="InterPro"/>
</dbReference>
<keyword evidence="6 11" id="KW-0418">Kinase</keyword>
<feature type="transmembrane region" description="Helical" evidence="9">
    <location>
        <begin position="45"/>
        <end position="65"/>
    </location>
</feature>
<dbReference type="GO" id="GO:0005524">
    <property type="term" value="F:ATP binding"/>
    <property type="evidence" value="ECO:0007669"/>
    <property type="project" value="UniProtKB-KW"/>
</dbReference>
<evidence type="ECO:0000256" key="7">
    <source>
        <dbReference type="ARBA" id="ARBA00022840"/>
    </source>
</evidence>
<dbReference type="Proteomes" id="UP000295444">
    <property type="component" value="Unassembled WGS sequence"/>
</dbReference>
<evidence type="ECO:0000256" key="3">
    <source>
        <dbReference type="ARBA" id="ARBA00022553"/>
    </source>
</evidence>
<accession>A0A4R6SCB9</accession>
<dbReference type="PANTHER" id="PTHR24421">
    <property type="entry name" value="NITRATE/NITRITE SENSOR PROTEIN NARX-RELATED"/>
    <property type="match status" value="1"/>
</dbReference>
<evidence type="ECO:0000256" key="9">
    <source>
        <dbReference type="SAM" id="Phobius"/>
    </source>
</evidence>
<dbReference type="Pfam" id="PF07730">
    <property type="entry name" value="HisKA_3"/>
    <property type="match status" value="1"/>
</dbReference>
<keyword evidence="9" id="KW-0812">Transmembrane</keyword>
<dbReference type="EMBL" id="SNXZ01000004">
    <property type="protein sequence ID" value="TDP96676.1"/>
    <property type="molecule type" value="Genomic_DNA"/>
</dbReference>
<evidence type="ECO:0000313" key="11">
    <source>
        <dbReference type="EMBL" id="TDP96676.1"/>
    </source>
</evidence>
<comment type="caution">
    <text evidence="11">The sequence shown here is derived from an EMBL/GenBank/DDBJ whole genome shotgun (WGS) entry which is preliminary data.</text>
</comment>
<keyword evidence="9" id="KW-0472">Membrane</keyword>
<keyword evidence="9" id="KW-1133">Transmembrane helix</keyword>
<feature type="transmembrane region" description="Helical" evidence="9">
    <location>
        <begin position="19"/>
        <end position="38"/>
    </location>
</feature>
<feature type="transmembrane region" description="Helical" evidence="9">
    <location>
        <begin position="144"/>
        <end position="165"/>
    </location>
</feature>
<comment type="catalytic activity">
    <reaction evidence="1">
        <text>ATP + protein L-histidine = ADP + protein N-phospho-L-histidine.</text>
        <dbReference type="EC" id="2.7.13.3"/>
    </reaction>
</comment>
<feature type="transmembrane region" description="Helical" evidence="9">
    <location>
        <begin position="117"/>
        <end position="138"/>
    </location>
</feature>
<name>A0A4R6SCB9_LABRH</name>
<keyword evidence="3" id="KW-0597">Phosphoprotein</keyword>